<sequence length="43" mass="4969">MNFFFWVSGVSPWLRAPSSWNIPSKGGRQKPLASERSILIEYQ</sequence>
<name>A0AAV5L7A0_9ROSI</name>
<evidence type="ECO:0000313" key="2">
    <source>
        <dbReference type="Proteomes" id="UP001054252"/>
    </source>
</evidence>
<keyword evidence="2" id="KW-1185">Reference proteome</keyword>
<organism evidence="1 2">
    <name type="scientific">Rubroshorea leprosula</name>
    <dbReference type="NCBI Taxonomy" id="152421"/>
    <lineage>
        <taxon>Eukaryota</taxon>
        <taxon>Viridiplantae</taxon>
        <taxon>Streptophyta</taxon>
        <taxon>Embryophyta</taxon>
        <taxon>Tracheophyta</taxon>
        <taxon>Spermatophyta</taxon>
        <taxon>Magnoliopsida</taxon>
        <taxon>eudicotyledons</taxon>
        <taxon>Gunneridae</taxon>
        <taxon>Pentapetalae</taxon>
        <taxon>rosids</taxon>
        <taxon>malvids</taxon>
        <taxon>Malvales</taxon>
        <taxon>Dipterocarpaceae</taxon>
        <taxon>Rubroshorea</taxon>
    </lineage>
</organism>
<dbReference type="Proteomes" id="UP001054252">
    <property type="component" value="Unassembled WGS sequence"/>
</dbReference>
<dbReference type="EMBL" id="BPVZ01000099">
    <property type="protein sequence ID" value="GKV33133.1"/>
    <property type="molecule type" value="Genomic_DNA"/>
</dbReference>
<evidence type="ECO:0000313" key="1">
    <source>
        <dbReference type="EMBL" id="GKV33133.1"/>
    </source>
</evidence>
<reference evidence="1 2" key="1">
    <citation type="journal article" date="2021" name="Commun. Biol.">
        <title>The genome of Shorea leprosula (Dipterocarpaceae) highlights the ecological relevance of drought in aseasonal tropical rainforests.</title>
        <authorList>
            <person name="Ng K.K.S."/>
            <person name="Kobayashi M.J."/>
            <person name="Fawcett J.A."/>
            <person name="Hatakeyama M."/>
            <person name="Paape T."/>
            <person name="Ng C.H."/>
            <person name="Ang C.C."/>
            <person name="Tnah L.H."/>
            <person name="Lee C.T."/>
            <person name="Nishiyama T."/>
            <person name="Sese J."/>
            <person name="O'Brien M.J."/>
            <person name="Copetti D."/>
            <person name="Mohd Noor M.I."/>
            <person name="Ong R.C."/>
            <person name="Putra M."/>
            <person name="Sireger I.Z."/>
            <person name="Indrioko S."/>
            <person name="Kosugi Y."/>
            <person name="Izuno A."/>
            <person name="Isagi Y."/>
            <person name="Lee S.L."/>
            <person name="Shimizu K.K."/>
        </authorList>
    </citation>
    <scope>NUCLEOTIDE SEQUENCE [LARGE SCALE GENOMIC DNA]</scope>
    <source>
        <strain evidence="1">214</strain>
    </source>
</reference>
<accession>A0AAV5L7A0</accession>
<gene>
    <name evidence="1" type="ORF">SLEP1_g41674</name>
</gene>
<dbReference type="AlphaFoldDB" id="A0AAV5L7A0"/>
<comment type="caution">
    <text evidence="1">The sequence shown here is derived from an EMBL/GenBank/DDBJ whole genome shotgun (WGS) entry which is preliminary data.</text>
</comment>
<protein>
    <submittedName>
        <fullName evidence="1">Uncharacterized protein</fullName>
    </submittedName>
</protein>
<proteinExistence type="predicted"/>